<dbReference type="HOGENOM" id="CLU_2829861_0_0_0"/>
<dbReference type="Proteomes" id="UP000028481">
    <property type="component" value="Chromosome"/>
</dbReference>
<name>A0A075WSS0_9BACT</name>
<protein>
    <submittedName>
        <fullName evidence="1">Uncharacterized protein</fullName>
    </submittedName>
</protein>
<keyword evidence="2" id="KW-1185">Reference proteome</keyword>
<accession>A0A075WSS0</accession>
<evidence type="ECO:0000313" key="1">
    <source>
        <dbReference type="EMBL" id="AIH03458.1"/>
    </source>
</evidence>
<reference evidence="1 2" key="1">
    <citation type="journal article" date="2015" name="Genome Announc.">
        <title>Genome Sequence of a Sulfate-Reducing Thermophilic Bacterium, Thermodesulfobacterium commune DSM 2178T (Phylum Thermodesulfobacteria).</title>
        <authorList>
            <person name="Bhatnagar S."/>
            <person name="Badger J.H."/>
            <person name="Madupu R."/>
            <person name="Khouri H.M."/>
            <person name="O'Connor E.M."/>
            <person name="Robb F.T."/>
            <person name="Ward N.L."/>
            <person name="Eisen J.A."/>
        </authorList>
    </citation>
    <scope>NUCLEOTIDE SEQUENCE [LARGE SCALE GENOMIC DNA]</scope>
    <source>
        <strain evidence="1 2">DSM 2178</strain>
    </source>
</reference>
<dbReference type="STRING" id="289377.HL41_00655"/>
<dbReference type="RefSeq" id="WP_038063190.1">
    <property type="nucleotide sequence ID" value="NZ_CP008796.1"/>
</dbReference>
<proteinExistence type="predicted"/>
<dbReference type="OrthoDB" id="9800021at2"/>
<gene>
    <name evidence="1" type="ORF">HL41_00655</name>
</gene>
<dbReference type="EMBL" id="CP008796">
    <property type="protein sequence ID" value="AIH03458.1"/>
    <property type="molecule type" value="Genomic_DNA"/>
</dbReference>
<dbReference type="PaxDb" id="289377-HL41_00655"/>
<dbReference type="eggNOG" id="ENOG502ZFPS">
    <property type="taxonomic scope" value="Bacteria"/>
</dbReference>
<dbReference type="AlphaFoldDB" id="A0A075WSS0"/>
<organism evidence="1 2">
    <name type="scientific">Thermodesulfobacterium commune DSM 2178</name>
    <dbReference type="NCBI Taxonomy" id="289377"/>
    <lineage>
        <taxon>Bacteria</taxon>
        <taxon>Pseudomonadati</taxon>
        <taxon>Thermodesulfobacteriota</taxon>
        <taxon>Thermodesulfobacteria</taxon>
        <taxon>Thermodesulfobacteriales</taxon>
        <taxon>Thermodesulfobacteriaceae</taxon>
        <taxon>Thermodesulfobacterium</taxon>
    </lineage>
</organism>
<dbReference type="KEGG" id="tcm:HL41_00655"/>
<evidence type="ECO:0000313" key="2">
    <source>
        <dbReference type="Proteomes" id="UP000028481"/>
    </source>
</evidence>
<sequence length="66" mass="7420">MKVIFDPDIPEELKEDIIKSIEEENVGEICKVCGGDTLYVALLEGVLDVKCYECGHSYIELELAEE</sequence>